<evidence type="ECO:0000256" key="5">
    <source>
        <dbReference type="ARBA" id="ARBA00022691"/>
    </source>
</evidence>
<dbReference type="PROSITE" id="PS50865">
    <property type="entry name" value="ZF_MYND_2"/>
    <property type="match status" value="1"/>
</dbReference>
<evidence type="ECO:0000259" key="11">
    <source>
        <dbReference type="PROSITE" id="PS50865"/>
    </source>
</evidence>
<proteinExistence type="predicted"/>
<evidence type="ECO:0000313" key="12">
    <source>
        <dbReference type="EMBL" id="RLN51136.1"/>
    </source>
</evidence>
<evidence type="ECO:0008006" key="16">
    <source>
        <dbReference type="Google" id="ProtNLM"/>
    </source>
</evidence>
<dbReference type="Gene3D" id="2.170.270.10">
    <property type="entry name" value="SET domain"/>
    <property type="match status" value="1"/>
</dbReference>
<evidence type="ECO:0000256" key="9">
    <source>
        <dbReference type="PROSITE-ProRule" id="PRU00134"/>
    </source>
</evidence>
<dbReference type="SUPFAM" id="SSF144232">
    <property type="entry name" value="HIT/MYND zinc finger-like"/>
    <property type="match status" value="1"/>
</dbReference>
<dbReference type="GO" id="GO:0005694">
    <property type="term" value="C:chromosome"/>
    <property type="evidence" value="ECO:0007669"/>
    <property type="project" value="UniProtKB-SubCell"/>
</dbReference>
<evidence type="ECO:0000256" key="8">
    <source>
        <dbReference type="ARBA" id="ARBA00022833"/>
    </source>
</evidence>
<name>A0A3F2RWZ7_9STRA</name>
<dbReference type="GO" id="GO:0008270">
    <property type="term" value="F:zinc ion binding"/>
    <property type="evidence" value="ECO:0007669"/>
    <property type="project" value="UniProtKB-KW"/>
</dbReference>
<comment type="subcellular location">
    <subcellularLocation>
        <location evidence="1">Chromosome</location>
    </subcellularLocation>
</comment>
<evidence type="ECO:0000256" key="1">
    <source>
        <dbReference type="ARBA" id="ARBA00004286"/>
    </source>
</evidence>
<dbReference type="PANTHER" id="PTHR46223">
    <property type="entry name" value="HISTONE-LYSINE N-METHYLTRANSFERASE SUV39H"/>
    <property type="match status" value="1"/>
</dbReference>
<dbReference type="InterPro" id="IPR001214">
    <property type="entry name" value="SET_dom"/>
</dbReference>
<dbReference type="Proteomes" id="UP000277300">
    <property type="component" value="Unassembled WGS sequence"/>
</dbReference>
<keyword evidence="4" id="KW-0808">Transferase</keyword>
<dbReference type="AlphaFoldDB" id="A0A3F2RWZ7"/>
<organism evidence="13 14">
    <name type="scientific">Phytophthora kernoviae</name>
    <dbReference type="NCBI Taxonomy" id="325452"/>
    <lineage>
        <taxon>Eukaryota</taxon>
        <taxon>Sar</taxon>
        <taxon>Stramenopiles</taxon>
        <taxon>Oomycota</taxon>
        <taxon>Peronosporomycetes</taxon>
        <taxon>Peronosporales</taxon>
        <taxon>Peronosporaceae</taxon>
        <taxon>Phytophthora</taxon>
    </lineage>
</organism>
<dbReference type="InterPro" id="IPR002893">
    <property type="entry name" value="Znf_MYND"/>
</dbReference>
<dbReference type="InterPro" id="IPR050973">
    <property type="entry name" value="H3K9_Histone-Lys_N-MTase"/>
</dbReference>
<dbReference type="PROSITE" id="PS50280">
    <property type="entry name" value="SET"/>
    <property type="match status" value="1"/>
</dbReference>
<evidence type="ECO:0000256" key="4">
    <source>
        <dbReference type="ARBA" id="ARBA00022679"/>
    </source>
</evidence>
<comment type="caution">
    <text evidence="13">The sequence shown here is derived from an EMBL/GenBank/DDBJ whole genome shotgun (WGS) entry which is preliminary data.</text>
</comment>
<accession>A0A3F2RWZ7</accession>
<evidence type="ECO:0000256" key="7">
    <source>
        <dbReference type="ARBA" id="ARBA00022771"/>
    </source>
</evidence>
<keyword evidence="6" id="KW-0479">Metal-binding</keyword>
<gene>
    <name evidence="12" type="ORF">BBJ29_005620</name>
    <name evidence="13" type="ORF">BBP00_00002558</name>
</gene>
<evidence type="ECO:0000256" key="3">
    <source>
        <dbReference type="ARBA" id="ARBA00022603"/>
    </source>
</evidence>
<dbReference type="PANTHER" id="PTHR46223:SF3">
    <property type="entry name" value="HISTONE-LYSINE N-METHYLTRANSFERASE SET-23"/>
    <property type="match status" value="1"/>
</dbReference>
<evidence type="ECO:0000313" key="15">
    <source>
        <dbReference type="Proteomes" id="UP000284657"/>
    </source>
</evidence>
<keyword evidence="7 9" id="KW-0863">Zinc-finger</keyword>
<keyword evidence="5" id="KW-0949">S-adenosyl-L-methionine</keyword>
<keyword evidence="8" id="KW-0862">Zinc</keyword>
<dbReference type="OrthoDB" id="432970at2759"/>
<evidence type="ECO:0000259" key="10">
    <source>
        <dbReference type="PROSITE" id="PS50280"/>
    </source>
</evidence>
<keyword evidence="3" id="KW-0489">Methyltransferase</keyword>
<protein>
    <recommendedName>
        <fullName evidence="16">MYND-type domain-containing protein</fullName>
    </recommendedName>
</protein>
<keyword evidence="2" id="KW-0158">Chromosome</keyword>
<evidence type="ECO:0000256" key="2">
    <source>
        <dbReference type="ARBA" id="ARBA00022454"/>
    </source>
</evidence>
<dbReference type="EMBL" id="MBAD02001904">
    <property type="protein sequence ID" value="RLN51136.1"/>
    <property type="molecule type" value="Genomic_DNA"/>
</dbReference>
<dbReference type="SUPFAM" id="SSF82199">
    <property type="entry name" value="SET domain"/>
    <property type="match status" value="1"/>
</dbReference>
<evidence type="ECO:0000313" key="14">
    <source>
        <dbReference type="Proteomes" id="UP000277300"/>
    </source>
</evidence>
<evidence type="ECO:0000256" key="6">
    <source>
        <dbReference type="ARBA" id="ARBA00022723"/>
    </source>
</evidence>
<evidence type="ECO:0000313" key="13">
    <source>
        <dbReference type="EMBL" id="RLN65901.1"/>
    </source>
</evidence>
<dbReference type="EMBL" id="MBDO02000045">
    <property type="protein sequence ID" value="RLN65901.1"/>
    <property type="molecule type" value="Genomic_DNA"/>
</dbReference>
<dbReference type="InterPro" id="IPR046341">
    <property type="entry name" value="SET_dom_sf"/>
</dbReference>
<feature type="domain" description="SET" evidence="10">
    <location>
        <begin position="44"/>
        <end position="203"/>
    </location>
</feature>
<dbReference type="Pfam" id="PF00856">
    <property type="entry name" value="SET"/>
    <property type="match status" value="1"/>
</dbReference>
<dbReference type="SMART" id="SM00317">
    <property type="entry name" value="SET"/>
    <property type="match status" value="1"/>
</dbReference>
<sequence length="357" mass="40118">MELMDFTYLTATKLPFKGDQHKLPADVRAKQQSDELCRRVLSGRQVQLVVAECVGKGWGVIAAQEIQQGEYLGEYTGELISSREMRRRYRDVYDSEAKNYVLSLREHVAQRRLSDLDFEVVRTNVDASFSGNLTRFFNHSCSPTLEVAARCANCDAALFCDRECQVKAWPGHKAECTVISTFKGLHKNTSSDSKLAELLETLSLSTTPKQTVEPKTAGVASSIGMTGSELPGWFFTVDFAAAPKEQQKALYQAALELYGLLKDEECWTRDKESFPRSSYTLVNSLAPVSPAAEQLQKEFVAMNGHLLLFSAWLQHPEPPATQAMPIEGRTFFGVVDSLLQIRYEQRFFLLQLFVHGH</sequence>
<dbReference type="Proteomes" id="UP000284657">
    <property type="component" value="Unassembled WGS sequence"/>
</dbReference>
<reference evidence="14 15" key="1">
    <citation type="submission" date="2018-07" db="EMBL/GenBank/DDBJ databases">
        <title>Genome sequencing of oomycete isolates from Chile give support for New Zealand origin for Phytophthora kernoviae and make available the first Nothophytophthora sp. genome.</title>
        <authorList>
            <person name="Studholme D.J."/>
            <person name="Sanfuentes E."/>
            <person name="Panda P."/>
            <person name="Hill R."/>
            <person name="Sambles C."/>
            <person name="Grant M."/>
            <person name="Williams N.M."/>
            <person name="Mcdougal R.L."/>
        </authorList>
    </citation>
    <scope>NUCLEOTIDE SEQUENCE [LARGE SCALE GENOMIC DNA]</scope>
    <source>
        <strain evidence="13">Chile6</strain>
        <strain evidence="12">Chile7</strain>
    </source>
</reference>
<dbReference type="GO" id="GO:0008168">
    <property type="term" value="F:methyltransferase activity"/>
    <property type="evidence" value="ECO:0007669"/>
    <property type="project" value="UniProtKB-KW"/>
</dbReference>
<feature type="domain" description="MYND-type" evidence="11">
    <location>
        <begin position="138"/>
        <end position="176"/>
    </location>
</feature>
<dbReference type="GO" id="GO:0032259">
    <property type="term" value="P:methylation"/>
    <property type="evidence" value="ECO:0007669"/>
    <property type="project" value="UniProtKB-KW"/>
</dbReference>